<dbReference type="SUPFAM" id="SSF56112">
    <property type="entry name" value="Protein kinase-like (PK-like)"/>
    <property type="match status" value="2"/>
</dbReference>
<feature type="binding site" evidence="6">
    <location>
        <position position="111"/>
    </location>
    <ligand>
        <name>ATP</name>
        <dbReference type="ChEBI" id="CHEBI:30616"/>
    </ligand>
</feature>
<dbReference type="Proteomes" id="UP000554482">
    <property type="component" value="Unassembled WGS sequence"/>
</dbReference>
<evidence type="ECO:0000256" key="5">
    <source>
        <dbReference type="ARBA" id="ARBA00022840"/>
    </source>
</evidence>
<gene>
    <name evidence="8" type="ORF">FRX31_034111</name>
</gene>
<evidence type="ECO:0000256" key="2">
    <source>
        <dbReference type="ARBA" id="ARBA00022679"/>
    </source>
</evidence>
<dbReference type="Gene3D" id="3.30.200.20">
    <property type="entry name" value="Phosphorylase Kinase, domain 1"/>
    <property type="match status" value="1"/>
</dbReference>
<dbReference type="InterPro" id="IPR011009">
    <property type="entry name" value="Kinase-like_dom_sf"/>
</dbReference>
<organism evidence="8 9">
    <name type="scientific">Thalictrum thalictroides</name>
    <name type="common">Rue-anemone</name>
    <name type="synonym">Anemone thalictroides</name>
    <dbReference type="NCBI Taxonomy" id="46969"/>
    <lineage>
        <taxon>Eukaryota</taxon>
        <taxon>Viridiplantae</taxon>
        <taxon>Streptophyta</taxon>
        <taxon>Embryophyta</taxon>
        <taxon>Tracheophyta</taxon>
        <taxon>Spermatophyta</taxon>
        <taxon>Magnoliopsida</taxon>
        <taxon>Ranunculales</taxon>
        <taxon>Ranunculaceae</taxon>
        <taxon>Thalictroideae</taxon>
        <taxon>Thalictrum</taxon>
    </lineage>
</organism>
<keyword evidence="7" id="KW-0812">Transmembrane</keyword>
<evidence type="ECO:0000256" key="7">
    <source>
        <dbReference type="SAM" id="Phobius"/>
    </source>
</evidence>
<keyword evidence="1" id="KW-0723">Serine/threonine-protein kinase</keyword>
<keyword evidence="3 6" id="KW-0547">Nucleotide-binding</keyword>
<evidence type="ECO:0000313" key="9">
    <source>
        <dbReference type="Proteomes" id="UP000554482"/>
    </source>
</evidence>
<accession>A0A7J6UUM2</accession>
<dbReference type="GO" id="GO:0005886">
    <property type="term" value="C:plasma membrane"/>
    <property type="evidence" value="ECO:0007669"/>
    <property type="project" value="TreeGrafter"/>
</dbReference>
<evidence type="ECO:0000256" key="4">
    <source>
        <dbReference type="ARBA" id="ARBA00022777"/>
    </source>
</evidence>
<dbReference type="GO" id="GO:0005524">
    <property type="term" value="F:ATP binding"/>
    <property type="evidence" value="ECO:0007669"/>
    <property type="project" value="UniProtKB-UniRule"/>
</dbReference>
<keyword evidence="8" id="KW-0675">Receptor</keyword>
<feature type="transmembrane region" description="Helical" evidence="7">
    <location>
        <begin position="24"/>
        <end position="46"/>
    </location>
</feature>
<keyword evidence="2" id="KW-0808">Transferase</keyword>
<proteinExistence type="predicted"/>
<evidence type="ECO:0000256" key="3">
    <source>
        <dbReference type="ARBA" id="ARBA00022741"/>
    </source>
</evidence>
<keyword evidence="4 8" id="KW-0418">Kinase</keyword>
<dbReference type="GO" id="GO:0004674">
    <property type="term" value="F:protein serine/threonine kinase activity"/>
    <property type="evidence" value="ECO:0007669"/>
    <property type="project" value="UniProtKB-KW"/>
</dbReference>
<keyword evidence="7" id="KW-0472">Membrane</keyword>
<dbReference type="PROSITE" id="PS00107">
    <property type="entry name" value="PROTEIN_KINASE_ATP"/>
    <property type="match status" value="1"/>
</dbReference>
<evidence type="ECO:0000256" key="1">
    <source>
        <dbReference type="ARBA" id="ARBA00022527"/>
    </source>
</evidence>
<dbReference type="OrthoDB" id="688481at2759"/>
<dbReference type="PANTHER" id="PTHR27002:SF980">
    <property type="entry name" value="CYSTEINE-RICH RECEPTOR-LIKE PROTEIN KINASE 10 ISOFORM X1"/>
    <property type="match status" value="1"/>
</dbReference>
<sequence length="259" mass="28765">MFHKIYDPHTYTVAGHTGSSSKTIVIVVVSTVIGALLLLSTIAIYLRPRRRLQKEKVDEVEEMGSVESLHYNFKEIQNATNNFSDTNKLGRGGFGFVYKGTLSDGQEVAVKRLVSSNSGQGAVEFKNESDRSEDLISYAWRQWKAGTTLELIDSTLLEDYSSSEVMRCIHIGLLCVQEDVATRPTMATVVFMLNRDSLVLPLPSTPAYFVDSREPGEHIAEGRGRLKSTQGSEYNLSRKRFLAKSGWPAGAPLSSSSWY</sequence>
<protein>
    <submittedName>
        <fullName evidence="8">Cysteine-rich receptor-like protein kinase</fullName>
    </submittedName>
</protein>
<keyword evidence="5 6" id="KW-0067">ATP-binding</keyword>
<keyword evidence="9" id="KW-1185">Reference proteome</keyword>
<keyword evidence="7" id="KW-1133">Transmembrane helix</keyword>
<evidence type="ECO:0000256" key="6">
    <source>
        <dbReference type="PROSITE-ProRule" id="PRU10141"/>
    </source>
</evidence>
<dbReference type="EMBL" id="JABWDY010042939">
    <property type="protein sequence ID" value="KAF5176303.1"/>
    <property type="molecule type" value="Genomic_DNA"/>
</dbReference>
<comment type="caution">
    <text evidence="8">The sequence shown here is derived from an EMBL/GenBank/DDBJ whole genome shotgun (WGS) entry which is preliminary data.</text>
</comment>
<dbReference type="AlphaFoldDB" id="A0A7J6UUM2"/>
<dbReference type="PANTHER" id="PTHR27002">
    <property type="entry name" value="RECEPTOR-LIKE SERINE/THREONINE-PROTEIN KINASE SD1-8"/>
    <property type="match status" value="1"/>
</dbReference>
<name>A0A7J6UUM2_THATH</name>
<evidence type="ECO:0000313" key="8">
    <source>
        <dbReference type="EMBL" id="KAF5176303.1"/>
    </source>
</evidence>
<dbReference type="InterPro" id="IPR017441">
    <property type="entry name" value="Protein_kinase_ATP_BS"/>
</dbReference>
<reference evidence="8 9" key="1">
    <citation type="submission" date="2020-06" db="EMBL/GenBank/DDBJ databases">
        <title>Transcriptomic and genomic resources for Thalictrum thalictroides and T. hernandezii: Facilitating candidate gene discovery in an emerging model plant lineage.</title>
        <authorList>
            <person name="Arias T."/>
            <person name="Riano-Pachon D.M."/>
            <person name="Di Stilio V.S."/>
        </authorList>
    </citation>
    <scope>NUCLEOTIDE SEQUENCE [LARGE SCALE GENOMIC DNA]</scope>
    <source>
        <strain evidence="9">cv. WT478/WT964</strain>
        <tissue evidence="8">Leaves</tissue>
    </source>
</reference>